<dbReference type="RefSeq" id="WP_103902660.1">
    <property type="nucleotide sequence ID" value="NZ_PQWB01000040.1"/>
</dbReference>
<accession>A0A2S5DG35</accession>
<name>A0A2S5DG35_9NEIS</name>
<dbReference type="Gene3D" id="3.40.190.290">
    <property type="match status" value="1"/>
</dbReference>
<keyword evidence="4" id="KW-0804">Transcription</keyword>
<dbReference type="SUPFAM" id="SSF46785">
    <property type="entry name" value="Winged helix' DNA-binding domain"/>
    <property type="match status" value="1"/>
</dbReference>
<dbReference type="InterPro" id="IPR036390">
    <property type="entry name" value="WH_DNA-bd_sf"/>
</dbReference>
<dbReference type="GO" id="GO:0003677">
    <property type="term" value="F:DNA binding"/>
    <property type="evidence" value="ECO:0007669"/>
    <property type="project" value="UniProtKB-KW"/>
</dbReference>
<proteinExistence type="inferred from homology"/>
<dbReference type="GO" id="GO:0005829">
    <property type="term" value="C:cytosol"/>
    <property type="evidence" value="ECO:0007669"/>
    <property type="project" value="TreeGrafter"/>
</dbReference>
<dbReference type="Pfam" id="PF00126">
    <property type="entry name" value="HTH_1"/>
    <property type="match status" value="1"/>
</dbReference>
<evidence type="ECO:0000259" key="5">
    <source>
        <dbReference type="PROSITE" id="PS50931"/>
    </source>
</evidence>
<dbReference type="AlphaFoldDB" id="A0A2S5DG35"/>
<evidence type="ECO:0000256" key="2">
    <source>
        <dbReference type="ARBA" id="ARBA00023015"/>
    </source>
</evidence>
<dbReference type="InterPro" id="IPR050950">
    <property type="entry name" value="HTH-type_LysR_regulators"/>
</dbReference>
<keyword evidence="2" id="KW-0805">Transcription regulation</keyword>
<dbReference type="InterPro" id="IPR000847">
    <property type="entry name" value="LysR_HTH_N"/>
</dbReference>
<dbReference type="PRINTS" id="PR00039">
    <property type="entry name" value="HTHLYSR"/>
</dbReference>
<evidence type="ECO:0000313" key="6">
    <source>
        <dbReference type="EMBL" id="POZ61989.1"/>
    </source>
</evidence>
<dbReference type="Proteomes" id="UP000237082">
    <property type="component" value="Unassembled WGS sequence"/>
</dbReference>
<dbReference type="PANTHER" id="PTHR30419">
    <property type="entry name" value="HTH-TYPE TRANSCRIPTIONAL REGULATOR YBHD"/>
    <property type="match status" value="1"/>
</dbReference>
<dbReference type="OrthoDB" id="8679465at2"/>
<gene>
    <name evidence="6" type="ORF">C2I19_10575</name>
</gene>
<organism evidence="6 7">
    <name type="scientific">Chromobacterium alticapitis</name>
    <dbReference type="NCBI Taxonomy" id="2073169"/>
    <lineage>
        <taxon>Bacteria</taxon>
        <taxon>Pseudomonadati</taxon>
        <taxon>Pseudomonadota</taxon>
        <taxon>Betaproteobacteria</taxon>
        <taxon>Neisseriales</taxon>
        <taxon>Chromobacteriaceae</taxon>
        <taxon>Chromobacterium</taxon>
    </lineage>
</organism>
<evidence type="ECO:0000313" key="7">
    <source>
        <dbReference type="Proteomes" id="UP000237082"/>
    </source>
</evidence>
<dbReference type="Gene3D" id="1.10.10.10">
    <property type="entry name" value="Winged helix-like DNA-binding domain superfamily/Winged helix DNA-binding domain"/>
    <property type="match status" value="1"/>
</dbReference>
<sequence>MDLKNLRYFVSVAQHGGFLRASRRIHVTQPALSKAVQQLEEELGTLLLVRSKPGVPSRLTPSGELVFHHAKALLERSAQMQADVSLLNSLAAGTLRLGLPPLGSTDQVAATLTEFHRRFPQVELQLLEQGGLELEEAVRKGEVELAISLRPDGADLAWHPICEEPLVVTLPPRHPLTHRHKLTLADLAEQPWVRLLGASILNRRIEQCCPGLDISRRQVAQSGNLAFCLSLVAAGAGVMVLPRLLAQHHIPPGVETVPLECGDLQWLLTVIWRKNVQLSVAAQRCLELLSETA</sequence>
<protein>
    <submittedName>
        <fullName evidence="6">LysR family transcriptional regulator</fullName>
    </submittedName>
</protein>
<comment type="caution">
    <text evidence="6">The sequence shown here is derived from an EMBL/GenBank/DDBJ whole genome shotgun (WGS) entry which is preliminary data.</text>
</comment>
<dbReference type="InterPro" id="IPR005119">
    <property type="entry name" value="LysR_subst-bd"/>
</dbReference>
<keyword evidence="3" id="KW-0238">DNA-binding</keyword>
<dbReference type="PANTHER" id="PTHR30419:SF8">
    <property type="entry name" value="NITROGEN ASSIMILATION TRANSCRIPTIONAL ACTIVATOR-RELATED"/>
    <property type="match status" value="1"/>
</dbReference>
<evidence type="ECO:0000256" key="3">
    <source>
        <dbReference type="ARBA" id="ARBA00023125"/>
    </source>
</evidence>
<evidence type="ECO:0000256" key="4">
    <source>
        <dbReference type="ARBA" id="ARBA00023163"/>
    </source>
</evidence>
<dbReference type="SUPFAM" id="SSF53850">
    <property type="entry name" value="Periplasmic binding protein-like II"/>
    <property type="match status" value="1"/>
</dbReference>
<evidence type="ECO:0000256" key="1">
    <source>
        <dbReference type="ARBA" id="ARBA00009437"/>
    </source>
</evidence>
<dbReference type="Pfam" id="PF03466">
    <property type="entry name" value="LysR_substrate"/>
    <property type="match status" value="1"/>
</dbReference>
<dbReference type="GO" id="GO:0003700">
    <property type="term" value="F:DNA-binding transcription factor activity"/>
    <property type="evidence" value="ECO:0007669"/>
    <property type="project" value="InterPro"/>
</dbReference>
<keyword evidence="7" id="KW-1185">Reference proteome</keyword>
<dbReference type="InterPro" id="IPR036388">
    <property type="entry name" value="WH-like_DNA-bd_sf"/>
</dbReference>
<dbReference type="EMBL" id="PQWB01000040">
    <property type="protein sequence ID" value="POZ61989.1"/>
    <property type="molecule type" value="Genomic_DNA"/>
</dbReference>
<dbReference type="FunFam" id="1.10.10.10:FF:000001">
    <property type="entry name" value="LysR family transcriptional regulator"/>
    <property type="match status" value="1"/>
</dbReference>
<dbReference type="PROSITE" id="PS50931">
    <property type="entry name" value="HTH_LYSR"/>
    <property type="match status" value="1"/>
</dbReference>
<comment type="similarity">
    <text evidence="1">Belongs to the LysR transcriptional regulatory family.</text>
</comment>
<reference evidence="7" key="1">
    <citation type="submission" date="2018-02" db="EMBL/GenBank/DDBJ databases">
        <authorList>
            <person name="O'Hara-Hanley K."/>
            <person name="Soby S."/>
        </authorList>
    </citation>
    <scope>NUCLEOTIDE SEQUENCE [LARGE SCALE GENOMIC DNA]</scope>
    <source>
        <strain evidence="7">MWU14-2602</strain>
    </source>
</reference>
<feature type="domain" description="HTH lysR-type" evidence="5">
    <location>
        <begin position="1"/>
        <end position="57"/>
    </location>
</feature>